<dbReference type="AlphaFoldDB" id="A0A2B4R2K9"/>
<dbReference type="OrthoDB" id="2286242at2759"/>
<sequence>MGLIWYKRLSFGISSAAEIFQNVIRETLEGIGGAINISDDILVFGKTLEEHDKNLKAVFQRLREKGLTLNKSKCEFRKYKLKFFGYVFSKDGISPDPNKVADVVNLQTPSTASEVCGLLGMTNYSSRFIPDYATKTEPLRKLTHKGQSWCWTEEYDHAVSQLKEAL</sequence>
<dbReference type="Proteomes" id="UP000225706">
    <property type="component" value="Unassembled WGS sequence"/>
</dbReference>
<evidence type="ECO:0000313" key="2">
    <source>
        <dbReference type="EMBL" id="PFX11079.1"/>
    </source>
</evidence>
<accession>A0A2B4R2K9</accession>
<dbReference type="InterPro" id="IPR043502">
    <property type="entry name" value="DNA/RNA_pol_sf"/>
</dbReference>
<dbReference type="Pfam" id="PF00078">
    <property type="entry name" value="RVT_1"/>
    <property type="match status" value="1"/>
</dbReference>
<keyword evidence="3" id="KW-1185">Reference proteome</keyword>
<dbReference type="EMBL" id="LSMT01003896">
    <property type="protein sequence ID" value="PFX11079.1"/>
    <property type="molecule type" value="Genomic_DNA"/>
</dbReference>
<organism evidence="2 3">
    <name type="scientific">Stylophora pistillata</name>
    <name type="common">Smooth cauliflower coral</name>
    <dbReference type="NCBI Taxonomy" id="50429"/>
    <lineage>
        <taxon>Eukaryota</taxon>
        <taxon>Metazoa</taxon>
        <taxon>Cnidaria</taxon>
        <taxon>Anthozoa</taxon>
        <taxon>Hexacorallia</taxon>
        <taxon>Scleractinia</taxon>
        <taxon>Astrocoeniina</taxon>
        <taxon>Pocilloporidae</taxon>
        <taxon>Stylophora</taxon>
    </lineage>
</organism>
<dbReference type="InterPro" id="IPR000477">
    <property type="entry name" value="RT_dom"/>
</dbReference>
<dbReference type="Gene3D" id="3.30.70.270">
    <property type="match status" value="2"/>
</dbReference>
<dbReference type="PROSITE" id="PS50878">
    <property type="entry name" value="RT_POL"/>
    <property type="match status" value="1"/>
</dbReference>
<reference evidence="3" key="1">
    <citation type="journal article" date="2017" name="bioRxiv">
        <title>Comparative analysis of the genomes of Stylophora pistillata and Acropora digitifera provides evidence for extensive differences between species of corals.</title>
        <authorList>
            <person name="Voolstra C.R."/>
            <person name="Li Y."/>
            <person name="Liew Y.J."/>
            <person name="Baumgarten S."/>
            <person name="Zoccola D."/>
            <person name="Flot J.-F."/>
            <person name="Tambutte S."/>
            <person name="Allemand D."/>
            <person name="Aranda M."/>
        </authorList>
    </citation>
    <scope>NUCLEOTIDE SEQUENCE [LARGE SCALE GENOMIC DNA]</scope>
</reference>
<protein>
    <submittedName>
        <fullName evidence="2">Retrovirus-related Pol polyprotein from transposon 17.6</fullName>
    </submittedName>
</protein>
<dbReference type="SUPFAM" id="SSF56672">
    <property type="entry name" value="DNA/RNA polymerases"/>
    <property type="match status" value="1"/>
</dbReference>
<dbReference type="CDD" id="cd01647">
    <property type="entry name" value="RT_LTR"/>
    <property type="match status" value="1"/>
</dbReference>
<dbReference type="PANTHER" id="PTHR37984:SF5">
    <property type="entry name" value="PROTEIN NYNRIN-LIKE"/>
    <property type="match status" value="1"/>
</dbReference>
<dbReference type="FunFam" id="3.30.70.270:FF:000100">
    <property type="entry name" value="Uncharacterized protein"/>
    <property type="match status" value="1"/>
</dbReference>
<feature type="non-terminal residue" evidence="2">
    <location>
        <position position="166"/>
    </location>
</feature>
<name>A0A2B4R2K9_STYPI</name>
<evidence type="ECO:0000313" key="3">
    <source>
        <dbReference type="Proteomes" id="UP000225706"/>
    </source>
</evidence>
<dbReference type="STRING" id="50429.A0A2B4R2K9"/>
<dbReference type="InterPro" id="IPR043128">
    <property type="entry name" value="Rev_trsase/Diguanyl_cyclase"/>
</dbReference>
<proteinExistence type="predicted"/>
<dbReference type="InterPro" id="IPR050951">
    <property type="entry name" value="Retrovirus_Pol_polyprotein"/>
</dbReference>
<dbReference type="FunFam" id="3.30.70.270:FF:000063">
    <property type="entry name" value="Zinc knuckle domaincontaining protein"/>
    <property type="match status" value="1"/>
</dbReference>
<gene>
    <name evidence="2" type="primary">pol</name>
    <name evidence="2" type="ORF">AWC38_SpisGene25461</name>
</gene>
<comment type="caution">
    <text evidence="2">The sequence shown here is derived from an EMBL/GenBank/DDBJ whole genome shotgun (WGS) entry which is preliminary data.</text>
</comment>
<evidence type="ECO:0000259" key="1">
    <source>
        <dbReference type="PROSITE" id="PS50878"/>
    </source>
</evidence>
<dbReference type="PANTHER" id="PTHR37984">
    <property type="entry name" value="PROTEIN CBG26694"/>
    <property type="match status" value="1"/>
</dbReference>
<feature type="domain" description="Reverse transcriptase" evidence="1">
    <location>
        <begin position="1"/>
        <end position="88"/>
    </location>
</feature>